<dbReference type="PRINTS" id="PR00344">
    <property type="entry name" value="BCTRLSENSOR"/>
</dbReference>
<dbReference type="InterPro" id="IPR005467">
    <property type="entry name" value="His_kinase_dom"/>
</dbReference>
<protein>
    <recommendedName>
        <fullName evidence="3">histidine kinase</fullName>
        <ecNumber evidence="3">2.7.13.3</ecNumber>
    </recommendedName>
</protein>
<dbReference type="Pfam" id="PF02518">
    <property type="entry name" value="HATPase_c"/>
    <property type="match status" value="1"/>
</dbReference>
<organism evidence="13 14">
    <name type="scientific">Microbacterium laevaniformans</name>
    <dbReference type="NCBI Taxonomy" id="36807"/>
    <lineage>
        <taxon>Bacteria</taxon>
        <taxon>Bacillati</taxon>
        <taxon>Actinomycetota</taxon>
        <taxon>Actinomycetes</taxon>
        <taxon>Micrococcales</taxon>
        <taxon>Microbacteriaceae</taxon>
        <taxon>Microbacterium</taxon>
    </lineage>
</organism>
<proteinExistence type="predicted"/>
<keyword evidence="10 11" id="KW-0472">Membrane</keyword>
<dbReference type="InterPro" id="IPR036890">
    <property type="entry name" value="HATPase_C_sf"/>
</dbReference>
<keyword evidence="14" id="KW-1185">Reference proteome</keyword>
<dbReference type="PATRIC" id="fig|36807.3.peg.753"/>
<dbReference type="PANTHER" id="PTHR45436:SF5">
    <property type="entry name" value="SENSOR HISTIDINE KINASE TRCS"/>
    <property type="match status" value="1"/>
</dbReference>
<evidence type="ECO:0000256" key="7">
    <source>
        <dbReference type="ARBA" id="ARBA00022777"/>
    </source>
</evidence>
<evidence type="ECO:0000256" key="10">
    <source>
        <dbReference type="ARBA" id="ARBA00023136"/>
    </source>
</evidence>
<dbReference type="EC" id="2.7.13.3" evidence="3"/>
<dbReference type="AlphaFoldDB" id="A0A150HGZ3"/>
<evidence type="ECO:0000256" key="3">
    <source>
        <dbReference type="ARBA" id="ARBA00012438"/>
    </source>
</evidence>
<dbReference type="CDD" id="cd00075">
    <property type="entry name" value="HATPase"/>
    <property type="match status" value="1"/>
</dbReference>
<sequence>MIRRRPTQDPDAQLIRSAARRVALTISLAVSALVVAVLIAAFAVVFTQIPLPDLLNPQQKETVVDIQGLDIIVGGVSIGLIAIALAGLLGWLVTRRAVRPLVDALRRQRQFVADASHELRTPLAVLDARIQLLQRSSRASDPHQELVTQLRHDTLSVIGVVSDLLHAAEVPTESEAEPTPVATCVASAISAMSILARERRVRLMGAHIAPDLSASIPHTSLRRSLIALLDNAIKHSPVGTIVTVRASQVGRRVHISVTDQGPGIRGIEPSRVFDRFARSADAVDGGGSSRTGFGIGLSLVQDTVSRYGGLARVSSSTNEGTTMTLIIPMPRRRAEIHSRPA</sequence>
<feature type="transmembrane region" description="Helical" evidence="11">
    <location>
        <begin position="71"/>
        <end position="93"/>
    </location>
</feature>
<dbReference type="PANTHER" id="PTHR45436">
    <property type="entry name" value="SENSOR HISTIDINE KINASE YKOH"/>
    <property type="match status" value="1"/>
</dbReference>
<evidence type="ECO:0000256" key="1">
    <source>
        <dbReference type="ARBA" id="ARBA00000085"/>
    </source>
</evidence>
<keyword evidence="5 13" id="KW-0808">Transferase</keyword>
<accession>A0A150HGZ3</accession>
<dbReference type="InterPro" id="IPR003661">
    <property type="entry name" value="HisK_dim/P_dom"/>
</dbReference>
<dbReference type="RefSeq" id="WP_082784248.1">
    <property type="nucleotide sequence ID" value="NZ_LRAD01000020.1"/>
</dbReference>
<dbReference type="Gene3D" id="3.30.565.10">
    <property type="entry name" value="Histidine kinase-like ATPase, C-terminal domain"/>
    <property type="match status" value="1"/>
</dbReference>
<gene>
    <name evidence="13" type="primary">phoR_2</name>
    <name evidence="13" type="ORF">Mlaev_00729</name>
</gene>
<evidence type="ECO:0000256" key="8">
    <source>
        <dbReference type="ARBA" id="ARBA00022989"/>
    </source>
</evidence>
<dbReference type="PROSITE" id="PS50109">
    <property type="entry name" value="HIS_KIN"/>
    <property type="match status" value="1"/>
</dbReference>
<keyword evidence="6 11" id="KW-0812">Transmembrane</keyword>
<dbReference type="Proteomes" id="UP000075357">
    <property type="component" value="Unassembled WGS sequence"/>
</dbReference>
<evidence type="ECO:0000256" key="2">
    <source>
        <dbReference type="ARBA" id="ARBA00004236"/>
    </source>
</evidence>
<dbReference type="InterPro" id="IPR036097">
    <property type="entry name" value="HisK_dim/P_sf"/>
</dbReference>
<evidence type="ECO:0000256" key="6">
    <source>
        <dbReference type="ARBA" id="ARBA00022692"/>
    </source>
</evidence>
<dbReference type="STRING" id="36807.Mlaev_00729"/>
<dbReference type="SMART" id="SM00387">
    <property type="entry name" value="HATPase_c"/>
    <property type="match status" value="1"/>
</dbReference>
<dbReference type="InterPro" id="IPR050428">
    <property type="entry name" value="TCS_sensor_his_kinase"/>
</dbReference>
<dbReference type="InterPro" id="IPR003594">
    <property type="entry name" value="HATPase_dom"/>
</dbReference>
<evidence type="ECO:0000256" key="9">
    <source>
        <dbReference type="ARBA" id="ARBA00023012"/>
    </source>
</evidence>
<dbReference type="Pfam" id="PF00512">
    <property type="entry name" value="HisKA"/>
    <property type="match status" value="1"/>
</dbReference>
<reference evidence="13 14" key="1">
    <citation type="submission" date="2016-01" db="EMBL/GenBank/DDBJ databases">
        <title>Draft genome sequences of Microbacterium laevaniformans LCDC 91-0039 and the type strain of Microbacterium hominis LCDC 84-209.</title>
        <authorList>
            <person name="Bernier A.-M."/>
            <person name="Bernard K."/>
        </authorList>
    </citation>
    <scope>NUCLEOTIDE SEQUENCE [LARGE SCALE GENOMIC DNA]</scope>
    <source>
        <strain evidence="13 14">LCDC 91-0039</strain>
    </source>
</reference>
<feature type="domain" description="Histidine kinase" evidence="12">
    <location>
        <begin position="114"/>
        <end position="331"/>
    </location>
</feature>
<dbReference type="SUPFAM" id="SSF55874">
    <property type="entry name" value="ATPase domain of HSP90 chaperone/DNA topoisomerase II/histidine kinase"/>
    <property type="match status" value="1"/>
</dbReference>
<dbReference type="InterPro" id="IPR004358">
    <property type="entry name" value="Sig_transdc_His_kin-like_C"/>
</dbReference>
<keyword evidence="4" id="KW-0597">Phosphoprotein</keyword>
<keyword evidence="7" id="KW-0418">Kinase</keyword>
<keyword evidence="9" id="KW-0902">Two-component regulatory system</keyword>
<comment type="catalytic activity">
    <reaction evidence="1">
        <text>ATP + protein L-histidine = ADP + protein N-phospho-L-histidine.</text>
        <dbReference type="EC" id="2.7.13.3"/>
    </reaction>
</comment>
<comment type="subcellular location">
    <subcellularLocation>
        <location evidence="2">Cell membrane</location>
    </subcellularLocation>
</comment>
<dbReference type="GO" id="GO:0000155">
    <property type="term" value="F:phosphorelay sensor kinase activity"/>
    <property type="evidence" value="ECO:0007669"/>
    <property type="project" value="InterPro"/>
</dbReference>
<dbReference type="Gene3D" id="1.10.287.130">
    <property type="match status" value="1"/>
</dbReference>
<comment type="caution">
    <text evidence="13">The sequence shown here is derived from an EMBL/GenBank/DDBJ whole genome shotgun (WGS) entry which is preliminary data.</text>
</comment>
<dbReference type="SMART" id="SM00388">
    <property type="entry name" value="HisKA"/>
    <property type="match status" value="1"/>
</dbReference>
<dbReference type="GO" id="GO:0005886">
    <property type="term" value="C:plasma membrane"/>
    <property type="evidence" value="ECO:0007669"/>
    <property type="project" value="UniProtKB-SubCell"/>
</dbReference>
<dbReference type="SUPFAM" id="SSF47384">
    <property type="entry name" value="Homodimeric domain of signal transducing histidine kinase"/>
    <property type="match status" value="1"/>
</dbReference>
<keyword evidence="8 11" id="KW-1133">Transmembrane helix</keyword>
<evidence type="ECO:0000256" key="11">
    <source>
        <dbReference type="SAM" id="Phobius"/>
    </source>
</evidence>
<name>A0A150HGZ3_9MICO</name>
<dbReference type="CDD" id="cd00082">
    <property type="entry name" value="HisKA"/>
    <property type="match status" value="1"/>
</dbReference>
<evidence type="ECO:0000256" key="4">
    <source>
        <dbReference type="ARBA" id="ARBA00022553"/>
    </source>
</evidence>
<feature type="transmembrane region" description="Helical" evidence="11">
    <location>
        <begin position="21"/>
        <end position="51"/>
    </location>
</feature>
<evidence type="ECO:0000256" key="5">
    <source>
        <dbReference type="ARBA" id="ARBA00022679"/>
    </source>
</evidence>
<evidence type="ECO:0000313" key="13">
    <source>
        <dbReference type="EMBL" id="KXZ61305.1"/>
    </source>
</evidence>
<evidence type="ECO:0000259" key="12">
    <source>
        <dbReference type="PROSITE" id="PS50109"/>
    </source>
</evidence>
<evidence type="ECO:0000313" key="14">
    <source>
        <dbReference type="Proteomes" id="UP000075357"/>
    </source>
</evidence>
<dbReference type="EMBL" id="LRAD01000020">
    <property type="protein sequence ID" value="KXZ61305.1"/>
    <property type="molecule type" value="Genomic_DNA"/>
</dbReference>